<keyword evidence="8" id="KW-1185">Reference proteome</keyword>
<dbReference type="PROSITE" id="PS00388">
    <property type="entry name" value="PROTEASOME_ALPHA_1"/>
    <property type="match status" value="1"/>
</dbReference>
<comment type="subcellular location">
    <subcellularLocation>
        <location evidence="5">Cytoplasm</location>
    </subcellularLocation>
    <subcellularLocation>
        <location evidence="5">Nucleus</location>
    </subcellularLocation>
</comment>
<dbReference type="Pfam" id="PF00227">
    <property type="entry name" value="Proteasome"/>
    <property type="match status" value="1"/>
</dbReference>
<accession>A0AAV7JJ23</accession>
<evidence type="ECO:0000256" key="3">
    <source>
        <dbReference type="ARBA" id="ARBA00023242"/>
    </source>
</evidence>
<evidence type="ECO:0000256" key="5">
    <source>
        <dbReference type="RuleBase" id="RU000551"/>
    </source>
</evidence>
<dbReference type="InterPro" id="IPR050115">
    <property type="entry name" value="Proteasome_alpha"/>
</dbReference>
<comment type="caution">
    <text evidence="7">The sequence shown here is derived from an EMBL/GenBank/DDBJ whole genome shotgun (WGS) entry which is preliminary data.</text>
</comment>
<feature type="domain" description="Proteasome alpha-type subunits" evidence="6">
    <location>
        <begin position="6"/>
        <end position="28"/>
    </location>
</feature>
<dbReference type="PANTHER" id="PTHR11599">
    <property type="entry name" value="PROTEASOME SUBUNIT ALPHA/BETA"/>
    <property type="match status" value="1"/>
</dbReference>
<dbReference type="EMBL" id="JAKMXF010000327">
    <property type="protein sequence ID" value="KAI6648712.1"/>
    <property type="molecule type" value="Genomic_DNA"/>
</dbReference>
<dbReference type="Proteomes" id="UP001165289">
    <property type="component" value="Unassembled WGS sequence"/>
</dbReference>
<dbReference type="CDD" id="cd03749">
    <property type="entry name" value="proteasome_alpha_type_1"/>
    <property type="match status" value="1"/>
</dbReference>
<keyword evidence="3 5" id="KW-0539">Nucleus</keyword>
<dbReference type="Pfam" id="PF10584">
    <property type="entry name" value="Proteasome_A_N"/>
    <property type="match status" value="1"/>
</dbReference>
<sequence length="256" mass="28915">MYRNQYDYDVSIWSPQGRLHQVEYAMEAVKQGSATIGIKSKEFAVLVALKRASSELSSYQKKIYPIDNHISVSIAGLTADGRMLTKFMRTECMNQRYAHDQEMPLSRLMARVSSRMHRCTIFYGRRPYGVGMLVAGYDSLGPHIYHLCPSANYYDCCAMAIGARSQSAKTYLEREISNISNCSSLEELMRHALLALRECLPSDVELNEKNVSISYVGKDCCDHVLCDGDAVSPYLSLVLDDQMDQEDVELLPQHVD</sequence>
<dbReference type="GO" id="GO:0005634">
    <property type="term" value="C:nucleus"/>
    <property type="evidence" value="ECO:0007669"/>
    <property type="project" value="UniProtKB-SubCell"/>
</dbReference>
<dbReference type="FunFam" id="3.60.20.10:FF:000063">
    <property type="entry name" value="Proteasome subunit alpha type"/>
    <property type="match status" value="1"/>
</dbReference>
<comment type="similarity">
    <text evidence="4 5">Belongs to the peptidase T1A family.</text>
</comment>
<dbReference type="AlphaFoldDB" id="A0AAV7JJ23"/>
<dbReference type="SUPFAM" id="SSF56235">
    <property type="entry name" value="N-terminal nucleophile aminohydrolases (Ntn hydrolases)"/>
    <property type="match status" value="1"/>
</dbReference>
<gene>
    <name evidence="7" type="ORF">LOD99_7938</name>
</gene>
<dbReference type="InterPro" id="IPR000426">
    <property type="entry name" value="Proteasome_asu_N"/>
</dbReference>
<reference evidence="7 8" key="1">
    <citation type="journal article" date="2023" name="BMC Biol.">
        <title>The compact genome of the sponge Oopsacas minuta (Hexactinellida) is lacking key metazoan core genes.</title>
        <authorList>
            <person name="Santini S."/>
            <person name="Schenkelaars Q."/>
            <person name="Jourda C."/>
            <person name="Duchesne M."/>
            <person name="Belahbib H."/>
            <person name="Rocher C."/>
            <person name="Selva M."/>
            <person name="Riesgo A."/>
            <person name="Vervoort M."/>
            <person name="Leys S.P."/>
            <person name="Kodjabachian L."/>
            <person name="Le Bivic A."/>
            <person name="Borchiellini C."/>
            <person name="Claverie J.M."/>
            <person name="Renard E."/>
        </authorList>
    </citation>
    <scope>NUCLEOTIDE SEQUENCE [LARGE SCALE GENOMIC DNA]</scope>
    <source>
        <strain evidence="7">SPO-2</strain>
    </source>
</reference>
<dbReference type="SMART" id="SM00948">
    <property type="entry name" value="Proteasome_A_N"/>
    <property type="match status" value="1"/>
</dbReference>
<name>A0AAV7JJ23_9METZ</name>
<dbReference type="InterPro" id="IPR001353">
    <property type="entry name" value="Proteasome_sua/b"/>
</dbReference>
<dbReference type="PROSITE" id="PS51475">
    <property type="entry name" value="PROTEASOME_ALPHA_2"/>
    <property type="match status" value="1"/>
</dbReference>
<keyword evidence="2 4" id="KW-0647">Proteasome</keyword>
<evidence type="ECO:0000256" key="1">
    <source>
        <dbReference type="ARBA" id="ARBA00022490"/>
    </source>
</evidence>
<comment type="subunit">
    <text evidence="5">The 26S proteasome consists of a 20S proteasome core and two 19S regulatory subunits.</text>
</comment>
<proteinExistence type="inferred from homology"/>
<protein>
    <recommendedName>
        <fullName evidence="5">Proteasome subunit alpha type</fullName>
    </recommendedName>
</protein>
<evidence type="ECO:0000313" key="7">
    <source>
        <dbReference type="EMBL" id="KAI6648712.1"/>
    </source>
</evidence>
<dbReference type="InterPro" id="IPR029055">
    <property type="entry name" value="Ntn_hydrolases_N"/>
</dbReference>
<evidence type="ECO:0000256" key="4">
    <source>
        <dbReference type="PROSITE-ProRule" id="PRU00808"/>
    </source>
</evidence>
<evidence type="ECO:0000256" key="2">
    <source>
        <dbReference type="ARBA" id="ARBA00022942"/>
    </source>
</evidence>
<dbReference type="InterPro" id="IPR023332">
    <property type="entry name" value="Proteasome_alpha-type"/>
</dbReference>
<organism evidence="7 8">
    <name type="scientific">Oopsacas minuta</name>
    <dbReference type="NCBI Taxonomy" id="111878"/>
    <lineage>
        <taxon>Eukaryota</taxon>
        <taxon>Metazoa</taxon>
        <taxon>Porifera</taxon>
        <taxon>Hexactinellida</taxon>
        <taxon>Hexasterophora</taxon>
        <taxon>Lyssacinosida</taxon>
        <taxon>Leucopsacidae</taxon>
        <taxon>Oopsacas</taxon>
    </lineage>
</organism>
<dbReference type="GO" id="GO:0006511">
    <property type="term" value="P:ubiquitin-dependent protein catabolic process"/>
    <property type="evidence" value="ECO:0007669"/>
    <property type="project" value="InterPro"/>
</dbReference>
<evidence type="ECO:0000313" key="8">
    <source>
        <dbReference type="Proteomes" id="UP001165289"/>
    </source>
</evidence>
<dbReference type="GO" id="GO:0005737">
    <property type="term" value="C:cytoplasm"/>
    <property type="evidence" value="ECO:0007669"/>
    <property type="project" value="UniProtKB-SubCell"/>
</dbReference>
<dbReference type="InterPro" id="IPR035144">
    <property type="entry name" value="Proteasome_alpha1"/>
</dbReference>
<dbReference type="Gene3D" id="3.60.20.10">
    <property type="entry name" value="Glutamine Phosphoribosylpyrophosphate, subunit 1, domain 1"/>
    <property type="match status" value="1"/>
</dbReference>
<dbReference type="GO" id="GO:0019773">
    <property type="term" value="C:proteasome core complex, alpha-subunit complex"/>
    <property type="evidence" value="ECO:0007669"/>
    <property type="project" value="UniProtKB-UniRule"/>
</dbReference>
<keyword evidence="1 5" id="KW-0963">Cytoplasm</keyword>
<evidence type="ECO:0000259" key="6">
    <source>
        <dbReference type="PROSITE" id="PS00388"/>
    </source>
</evidence>